<comment type="caution">
    <text evidence="11">The sequence shown here is derived from an EMBL/GenBank/DDBJ whole genome shotgun (WGS) entry which is preliminary data.</text>
</comment>
<evidence type="ECO:0000256" key="6">
    <source>
        <dbReference type="ARBA" id="ARBA00023118"/>
    </source>
</evidence>
<dbReference type="NCBIfam" id="TIGR03640">
    <property type="entry name" value="cas1_DVULG"/>
    <property type="match status" value="1"/>
</dbReference>
<evidence type="ECO:0000256" key="9">
    <source>
        <dbReference type="ARBA" id="ARBA00038592"/>
    </source>
</evidence>
<dbReference type="Gene3D" id="1.20.120.920">
    <property type="entry name" value="CRISPR-associated endonuclease Cas1, C-terminal domain"/>
    <property type="match status" value="1"/>
</dbReference>
<keyword evidence="8 10" id="KW-0464">Manganese</keyword>
<dbReference type="InterPro" id="IPR002729">
    <property type="entry name" value="CRISPR-assoc_Cas1"/>
</dbReference>
<keyword evidence="7 10" id="KW-0238">DNA-binding</keyword>
<dbReference type="InterPro" id="IPR042206">
    <property type="entry name" value="CRISPR-assoc_Cas1_C"/>
</dbReference>
<keyword evidence="2 10" id="KW-0479">Metal-binding</keyword>
<keyword evidence="4 10" id="KW-0378">Hydrolase</keyword>
<organism evidence="11 12">
    <name type="scientific">Alicyclobacillus cycloheptanicus</name>
    <dbReference type="NCBI Taxonomy" id="1457"/>
    <lineage>
        <taxon>Bacteria</taxon>
        <taxon>Bacillati</taxon>
        <taxon>Bacillota</taxon>
        <taxon>Bacilli</taxon>
        <taxon>Bacillales</taxon>
        <taxon>Alicyclobacillaceae</taxon>
        <taxon>Alicyclobacillus</taxon>
    </lineage>
</organism>
<protein>
    <recommendedName>
        <fullName evidence="10">CRISPR-associated endonuclease Cas1</fullName>
        <ecNumber evidence="10">3.1.-.-</ecNumber>
    </recommendedName>
</protein>
<comment type="subunit">
    <text evidence="9 10">Homodimer, forms a heterotetramer with a Cas2 homodimer.</text>
</comment>
<keyword evidence="12" id="KW-1185">Reference proteome</keyword>
<evidence type="ECO:0000256" key="4">
    <source>
        <dbReference type="ARBA" id="ARBA00022801"/>
    </source>
</evidence>
<dbReference type="HAMAP" id="MF_01470">
    <property type="entry name" value="Cas1"/>
    <property type="match status" value="1"/>
</dbReference>
<feature type="binding site" evidence="10">
    <location>
        <position position="235"/>
    </location>
    <ligand>
        <name>Mn(2+)</name>
        <dbReference type="ChEBI" id="CHEBI:29035"/>
    </ligand>
</feature>
<feature type="binding site" evidence="10">
    <location>
        <position position="166"/>
    </location>
    <ligand>
        <name>Mn(2+)</name>
        <dbReference type="ChEBI" id="CHEBI:29035"/>
    </ligand>
</feature>
<dbReference type="Pfam" id="PF01867">
    <property type="entry name" value="Cas_Cas1"/>
    <property type="match status" value="1"/>
</dbReference>
<evidence type="ECO:0000256" key="1">
    <source>
        <dbReference type="ARBA" id="ARBA00022722"/>
    </source>
</evidence>
<feature type="binding site" evidence="10">
    <location>
        <position position="250"/>
    </location>
    <ligand>
        <name>Mn(2+)</name>
        <dbReference type="ChEBI" id="CHEBI:29035"/>
    </ligand>
</feature>
<evidence type="ECO:0000313" key="12">
    <source>
        <dbReference type="Proteomes" id="UP001232973"/>
    </source>
</evidence>
<comment type="cofactor">
    <cofactor evidence="10">
        <name>Mg(2+)</name>
        <dbReference type="ChEBI" id="CHEBI:18420"/>
    </cofactor>
    <cofactor evidence="10">
        <name>Mn(2+)</name>
        <dbReference type="ChEBI" id="CHEBI:29035"/>
    </cofactor>
</comment>
<dbReference type="PANTHER" id="PTHR34353:SF2">
    <property type="entry name" value="CRISPR-ASSOCIATED ENDONUCLEASE CAS1 1"/>
    <property type="match status" value="1"/>
</dbReference>
<accession>A0ABT9XH63</accession>
<keyword evidence="3 10" id="KW-0255">Endonuclease</keyword>
<dbReference type="Proteomes" id="UP001232973">
    <property type="component" value="Unassembled WGS sequence"/>
</dbReference>
<comment type="function">
    <text evidence="10">CRISPR (clustered regularly interspaced short palindromic repeat), is an adaptive immune system that provides protection against mobile genetic elements (viruses, transposable elements and conjugative plasmids). CRISPR clusters contain spacers, sequences complementary to antecedent mobile elements, and target invading nucleic acids. CRISPR clusters are transcribed and processed into CRISPR RNA (crRNA). Acts as a dsDNA endonuclease. Involved in the integration of spacer DNA into the CRISPR cassette.</text>
</comment>
<dbReference type="EMBL" id="JAUSTP010000009">
    <property type="protein sequence ID" value="MDQ0189642.1"/>
    <property type="molecule type" value="Genomic_DNA"/>
</dbReference>
<name>A0ABT9XH63_9BACL</name>
<reference evidence="11 12" key="1">
    <citation type="submission" date="2023-07" db="EMBL/GenBank/DDBJ databases">
        <title>Genomic Encyclopedia of Type Strains, Phase IV (KMG-IV): sequencing the most valuable type-strain genomes for metagenomic binning, comparative biology and taxonomic classification.</title>
        <authorList>
            <person name="Goeker M."/>
        </authorList>
    </citation>
    <scope>NUCLEOTIDE SEQUENCE [LARGE SCALE GENOMIC DNA]</scope>
    <source>
        <strain evidence="11 12">DSM 4006</strain>
    </source>
</reference>
<evidence type="ECO:0000256" key="2">
    <source>
        <dbReference type="ARBA" id="ARBA00022723"/>
    </source>
</evidence>
<dbReference type="InterPro" id="IPR042211">
    <property type="entry name" value="CRISPR-assoc_Cas1_N"/>
</dbReference>
<sequence>MQDIRNTLYVQTDGAILRLDHDTVLVTKDKETLHQVPLIHVESIVGIGRVTFTSPLLERCSQTGRTVVKMTGQGRFVYRLEGPKSGNVLLRMAQFQAAVDPVRATPVVQAIVAGKLYNSRQNLLRSARDSRRSESQNLLREAAEDIGRDLRRLDQICDISALRGVEGINAKRYFSVFRHQFSDMDDEFTRFEHRSRRPPRDPMNCLLSFLYALLTNDALSAAESVGLDPQVGFLHVLRPGRPSLALDLMEELRPMLADRIAITLVNRRQIGRHHFEWLPGGAVSLTEQGRKVLIAAYQVRKKDEVIHPLLQKKVPIAQLLPIQARLLARAIRRDHVKYVPLFHKA</sequence>
<evidence type="ECO:0000256" key="10">
    <source>
        <dbReference type="HAMAP-Rule" id="MF_01470"/>
    </source>
</evidence>
<keyword evidence="5 10" id="KW-0460">Magnesium</keyword>
<evidence type="ECO:0000256" key="7">
    <source>
        <dbReference type="ARBA" id="ARBA00023125"/>
    </source>
</evidence>
<dbReference type="NCBIfam" id="TIGR00287">
    <property type="entry name" value="cas1"/>
    <property type="match status" value="1"/>
</dbReference>
<dbReference type="InterPro" id="IPR019856">
    <property type="entry name" value="CRISPR-assoc_Cas1_DVULG"/>
</dbReference>
<gene>
    <name evidence="10" type="primary">cas1</name>
    <name evidence="11" type="ORF">J2S03_001487</name>
</gene>
<proteinExistence type="inferred from homology"/>
<evidence type="ECO:0000256" key="8">
    <source>
        <dbReference type="ARBA" id="ARBA00023211"/>
    </source>
</evidence>
<dbReference type="InterPro" id="IPR050646">
    <property type="entry name" value="Cas1"/>
</dbReference>
<evidence type="ECO:0000256" key="5">
    <source>
        <dbReference type="ARBA" id="ARBA00022842"/>
    </source>
</evidence>
<evidence type="ECO:0000313" key="11">
    <source>
        <dbReference type="EMBL" id="MDQ0189642.1"/>
    </source>
</evidence>
<dbReference type="PANTHER" id="PTHR34353">
    <property type="entry name" value="CRISPR-ASSOCIATED ENDONUCLEASE CAS1 1"/>
    <property type="match status" value="1"/>
</dbReference>
<dbReference type="EC" id="3.1.-.-" evidence="10"/>
<keyword evidence="6 10" id="KW-0051">Antiviral defense</keyword>
<dbReference type="RefSeq" id="WP_274454575.1">
    <property type="nucleotide sequence ID" value="NZ_CP067097.1"/>
</dbReference>
<comment type="similarity">
    <text evidence="10">Belongs to the CRISPR-associated endonuclease Cas1 family.</text>
</comment>
<evidence type="ECO:0000256" key="3">
    <source>
        <dbReference type="ARBA" id="ARBA00022759"/>
    </source>
</evidence>
<keyword evidence="1 10" id="KW-0540">Nuclease</keyword>
<dbReference type="Gene3D" id="3.100.10.20">
    <property type="entry name" value="CRISPR-associated endonuclease Cas1, N-terminal domain"/>
    <property type="match status" value="1"/>
</dbReference>